<comment type="caution">
    <text evidence="1">The sequence shown here is derived from an EMBL/GenBank/DDBJ whole genome shotgun (WGS) entry which is preliminary data.</text>
</comment>
<dbReference type="Proteomes" id="UP001623600">
    <property type="component" value="Unassembled WGS sequence"/>
</dbReference>
<protein>
    <recommendedName>
        <fullName evidence="3">DUF3795 domain-containing protein</fullName>
    </recommendedName>
</protein>
<keyword evidence="2" id="KW-1185">Reference proteome</keyword>
<evidence type="ECO:0000313" key="2">
    <source>
        <dbReference type="Proteomes" id="UP001623600"/>
    </source>
</evidence>
<evidence type="ECO:0008006" key="3">
    <source>
        <dbReference type="Google" id="ProtNLM"/>
    </source>
</evidence>
<dbReference type="EMBL" id="JBJIAB010000005">
    <property type="protein sequence ID" value="MFL0164529.1"/>
    <property type="molecule type" value="Genomic_DNA"/>
</dbReference>
<sequence length="114" mass="13469">MNKKSDLEQLSFFKHEGKLVDKSQIQYDATICGICLCGKCNKNCETHVSHMSKEECLALDEPCWNCDECYFYGMDDETLNKNIVRFKCDNFEMTKHFVDLYAQRQRKKFKIIAF</sequence>
<reference evidence="1 2" key="1">
    <citation type="submission" date="2024-11" db="EMBL/GenBank/DDBJ databases">
        <authorList>
            <person name="Heng Y.C."/>
            <person name="Lim A.C.H."/>
            <person name="Lee J.K.Y."/>
            <person name="Kittelmann S."/>
        </authorList>
    </citation>
    <scope>NUCLEOTIDE SEQUENCE [LARGE SCALE GENOMIC DNA]</scope>
    <source>
        <strain evidence="1 2">WILCCON 0112</strain>
    </source>
</reference>
<dbReference type="RefSeq" id="WP_406760700.1">
    <property type="nucleotide sequence ID" value="NZ_JBJIAB010000005.1"/>
</dbReference>
<accession>A0ABW8S3I0</accession>
<evidence type="ECO:0000313" key="1">
    <source>
        <dbReference type="EMBL" id="MFL0164529.1"/>
    </source>
</evidence>
<name>A0ABW8S3I0_9CLOT</name>
<proteinExistence type="predicted"/>
<gene>
    <name evidence="1" type="ORF">ACJDTP_05520</name>
</gene>
<organism evidence="1 2">
    <name type="scientific">Candidatus Clostridium helianthi</name>
    <dbReference type="NCBI Taxonomy" id="3381660"/>
    <lineage>
        <taxon>Bacteria</taxon>
        <taxon>Bacillati</taxon>
        <taxon>Bacillota</taxon>
        <taxon>Clostridia</taxon>
        <taxon>Eubacteriales</taxon>
        <taxon>Clostridiaceae</taxon>
        <taxon>Clostridium</taxon>
    </lineage>
</organism>